<accession>A0A0F9R7K7</accession>
<evidence type="ECO:0000256" key="1">
    <source>
        <dbReference type="SAM" id="MobiDB-lite"/>
    </source>
</evidence>
<proteinExistence type="predicted"/>
<comment type="caution">
    <text evidence="2">The sequence shown here is derived from an EMBL/GenBank/DDBJ whole genome shotgun (WGS) entry which is preliminary data.</text>
</comment>
<reference evidence="2" key="1">
    <citation type="journal article" date="2015" name="Nature">
        <title>Complex archaea that bridge the gap between prokaryotes and eukaryotes.</title>
        <authorList>
            <person name="Spang A."/>
            <person name="Saw J.H."/>
            <person name="Jorgensen S.L."/>
            <person name="Zaremba-Niedzwiedzka K."/>
            <person name="Martijn J."/>
            <person name="Lind A.E."/>
            <person name="van Eijk R."/>
            <person name="Schleper C."/>
            <person name="Guy L."/>
            <person name="Ettema T.J."/>
        </authorList>
    </citation>
    <scope>NUCLEOTIDE SEQUENCE</scope>
</reference>
<dbReference type="EMBL" id="LAZR01001398">
    <property type="protein sequence ID" value="KKN45287.1"/>
    <property type="molecule type" value="Genomic_DNA"/>
</dbReference>
<dbReference type="AlphaFoldDB" id="A0A0F9R7K7"/>
<protein>
    <recommendedName>
        <fullName evidence="3">HD domain-containing protein</fullName>
    </recommendedName>
</protein>
<gene>
    <name evidence="2" type="ORF">LCGC14_0684400</name>
</gene>
<evidence type="ECO:0000313" key="2">
    <source>
        <dbReference type="EMBL" id="KKN45287.1"/>
    </source>
</evidence>
<sequence length="242" mass="27228">MKVETIFAHELNQIHIEEIKQFVIECFGKLCPDYFWTCPCSTTGKYHLQVSLGVGGLVRHTKLAVWWGLELLRALGSSPELYSIPDDILQDEVIATLLLHDMLKNGKGLNAQGYPLDRSVTGTHGVTLANKIVYHEICIADSDSFCRIMAGIAGHMGMWTTKHIYQPNNVIDPVERAFAQLTHLADYCASRKVDEIYHKLETEITYDFIKESTNTKTTKSPSCPGVHENFNATNRAQDKESQ</sequence>
<feature type="region of interest" description="Disordered" evidence="1">
    <location>
        <begin position="214"/>
        <end position="242"/>
    </location>
</feature>
<evidence type="ECO:0008006" key="3">
    <source>
        <dbReference type="Google" id="ProtNLM"/>
    </source>
</evidence>
<name>A0A0F9R7K7_9ZZZZ</name>
<organism evidence="2">
    <name type="scientific">marine sediment metagenome</name>
    <dbReference type="NCBI Taxonomy" id="412755"/>
    <lineage>
        <taxon>unclassified sequences</taxon>
        <taxon>metagenomes</taxon>
        <taxon>ecological metagenomes</taxon>
    </lineage>
</organism>